<proteinExistence type="predicted"/>
<evidence type="ECO:0000313" key="1">
    <source>
        <dbReference type="EMBL" id="CDW19312.1"/>
    </source>
</evidence>
<accession>A0A0K2T138</accession>
<reference evidence="1" key="1">
    <citation type="submission" date="2014-05" db="EMBL/GenBank/DDBJ databases">
        <authorList>
            <person name="Chronopoulou M."/>
        </authorList>
    </citation>
    <scope>NUCLEOTIDE SEQUENCE</scope>
    <source>
        <tissue evidence="1">Whole organism</tissue>
    </source>
</reference>
<organism evidence="1">
    <name type="scientific">Lepeophtheirus salmonis</name>
    <name type="common">Salmon louse</name>
    <name type="synonym">Caligus salmonis</name>
    <dbReference type="NCBI Taxonomy" id="72036"/>
    <lineage>
        <taxon>Eukaryota</taxon>
        <taxon>Metazoa</taxon>
        <taxon>Ecdysozoa</taxon>
        <taxon>Arthropoda</taxon>
        <taxon>Crustacea</taxon>
        <taxon>Multicrustacea</taxon>
        <taxon>Hexanauplia</taxon>
        <taxon>Copepoda</taxon>
        <taxon>Siphonostomatoida</taxon>
        <taxon>Caligidae</taxon>
        <taxon>Lepeophtheirus</taxon>
    </lineage>
</organism>
<protein>
    <submittedName>
        <fullName evidence="1">Uncharacterized protein</fullName>
    </submittedName>
</protein>
<name>A0A0K2T138_LEPSM</name>
<sequence>MSLARQMWSPWSFDLYVVILERESNKHGCLLVGFHSRGMDMELLIKACVRLRATLKLDVVGLSC</sequence>
<dbReference type="EMBL" id="HACA01001951">
    <property type="protein sequence ID" value="CDW19312.1"/>
    <property type="molecule type" value="Transcribed_RNA"/>
</dbReference>
<dbReference type="AlphaFoldDB" id="A0A0K2T138"/>